<keyword evidence="4" id="KW-1185">Reference proteome</keyword>
<dbReference type="OrthoDB" id="347609at2759"/>
<name>U6H613_9EIME</name>
<dbReference type="VEuPathDB" id="ToxoDB:EPH_0067720"/>
<dbReference type="EMBL" id="HG708592">
    <property type="protein sequence ID" value="CDI87900.1"/>
    <property type="molecule type" value="Genomic_DNA"/>
</dbReference>
<proteinExistence type="predicted"/>
<reference evidence="3" key="1">
    <citation type="submission" date="2013-10" db="EMBL/GenBank/DDBJ databases">
        <title>Genomic analysis of the causative agents of coccidiosis in chickens.</title>
        <authorList>
            <person name="Reid A.J."/>
            <person name="Blake D."/>
            <person name="Billington K."/>
            <person name="Browne H."/>
            <person name="Dunn M."/>
            <person name="Hung S."/>
            <person name="Kawahara F."/>
            <person name="Miranda-Saavedra D."/>
            <person name="Mourier T."/>
            <person name="Nagra H."/>
            <person name="Otto T.D."/>
            <person name="Rawlings N."/>
            <person name="Sanchez A."/>
            <person name="Sanders M."/>
            <person name="Subramaniam C."/>
            <person name="Tay Y."/>
            <person name="Dear P."/>
            <person name="Doerig C."/>
            <person name="Gruber A."/>
            <person name="Parkinson J."/>
            <person name="Shirley M."/>
            <person name="Wan K.L."/>
            <person name="Berriman M."/>
            <person name="Tomley F."/>
            <person name="Pain A."/>
        </authorList>
    </citation>
    <scope>NUCLEOTIDE SEQUENCE [LARGE SCALE GENOMIC DNA]</scope>
    <source>
        <strain evidence="3">Houghton</strain>
    </source>
</reference>
<gene>
    <name evidence="3" type="ORF">EPH_0067720</name>
</gene>
<feature type="compositionally biased region" description="Polar residues" evidence="1">
    <location>
        <begin position="224"/>
        <end position="237"/>
    </location>
</feature>
<keyword evidence="2" id="KW-0472">Membrane</keyword>
<accession>U6H613</accession>
<keyword evidence="2" id="KW-1133">Transmembrane helix</keyword>
<keyword evidence="2" id="KW-0812">Transmembrane</keyword>
<evidence type="ECO:0000256" key="1">
    <source>
        <dbReference type="SAM" id="MobiDB-lite"/>
    </source>
</evidence>
<reference evidence="3" key="2">
    <citation type="submission" date="2013-10" db="EMBL/GenBank/DDBJ databases">
        <authorList>
            <person name="Aslett M."/>
        </authorList>
    </citation>
    <scope>NUCLEOTIDE SEQUENCE [LARGE SCALE GENOMIC DNA]</scope>
    <source>
        <strain evidence="3">Houghton</strain>
    </source>
</reference>
<dbReference type="Proteomes" id="UP000018201">
    <property type="component" value="Unassembled WGS sequence"/>
</dbReference>
<sequence length="454" mass="50654">MREFEYSSMLSIPYVGQDTLIRFAHPTLHSRPSRPRLQSLSLRIFLATTISVVAALVSLSICRALRSRDQGPGVARRRLAEGGEGMDEDEVSIVEGCLELEEEMGFLRERAVSISEGDSSSRVAQLVSMLSAAAKESVMQGGLGADLQVHEQNLEGQSSFESRGGRQASVPAPSLPASVGRRESSDVIPALDPDSWMDGIPSISLEPEEQESDMLVGDTRDPPNTEQASASHASNSELPMGLKDIVRSADIRQHPYVHLPVLEEDVIPRDVHVIMPFGDERQTRVGRPYTRLLTLRALFAKKTLNQKNADLLVHTLKELVSSYLLRKKTRRKREIPVMAVEELGIHLIVFDYVVSAIQLLGEHMQAHLWWDKFTASLDINFPLPAPGSRGKELTHFHIDLARRLRAAINIYKRGVRPPLLEVIALKTLLFCSPLGRHRLKRPKWDPWRKDGGCS</sequence>
<feature type="region of interest" description="Disordered" evidence="1">
    <location>
        <begin position="155"/>
        <end position="239"/>
    </location>
</feature>
<protein>
    <submittedName>
        <fullName evidence="3">Uncharacterized protein</fullName>
    </submittedName>
</protein>
<evidence type="ECO:0000313" key="4">
    <source>
        <dbReference type="Proteomes" id="UP000018201"/>
    </source>
</evidence>
<evidence type="ECO:0000256" key="2">
    <source>
        <dbReference type="SAM" id="Phobius"/>
    </source>
</evidence>
<evidence type="ECO:0000313" key="3">
    <source>
        <dbReference type="EMBL" id="CDI87900.1"/>
    </source>
</evidence>
<dbReference type="AlphaFoldDB" id="U6H613"/>
<organism evidence="3 4">
    <name type="scientific">Eimeria praecox</name>
    <dbReference type="NCBI Taxonomy" id="51316"/>
    <lineage>
        <taxon>Eukaryota</taxon>
        <taxon>Sar</taxon>
        <taxon>Alveolata</taxon>
        <taxon>Apicomplexa</taxon>
        <taxon>Conoidasida</taxon>
        <taxon>Coccidia</taxon>
        <taxon>Eucoccidiorida</taxon>
        <taxon>Eimeriorina</taxon>
        <taxon>Eimeriidae</taxon>
        <taxon>Eimeria</taxon>
    </lineage>
</organism>
<feature type="transmembrane region" description="Helical" evidence="2">
    <location>
        <begin position="40"/>
        <end position="61"/>
    </location>
</feature>